<sequence length="58" mass="6373">MPENLQLSSFLYAPGVGPLVTATASIQHHCPMYTDSHFSFLLPPWLRGQNLRDGSAMA</sequence>
<dbReference type="Proteomes" id="UP000247647">
    <property type="component" value="Unassembled WGS sequence"/>
</dbReference>
<dbReference type="OrthoDB" id="10279593at2759"/>
<keyword evidence="2" id="KW-1185">Reference proteome</keyword>
<dbReference type="AlphaFoldDB" id="A0A318Y1E8"/>
<evidence type="ECO:0000313" key="2">
    <source>
        <dbReference type="Proteomes" id="UP000247647"/>
    </source>
</evidence>
<gene>
    <name evidence="1" type="ORF">BO87DRAFT_242678</name>
</gene>
<organism evidence="1 2">
    <name type="scientific">Aspergillus neoniger (strain CBS 115656)</name>
    <dbReference type="NCBI Taxonomy" id="1448310"/>
    <lineage>
        <taxon>Eukaryota</taxon>
        <taxon>Fungi</taxon>
        <taxon>Dikarya</taxon>
        <taxon>Ascomycota</taxon>
        <taxon>Pezizomycotina</taxon>
        <taxon>Eurotiomycetes</taxon>
        <taxon>Eurotiomycetidae</taxon>
        <taxon>Eurotiales</taxon>
        <taxon>Aspergillaceae</taxon>
        <taxon>Aspergillus</taxon>
        <taxon>Aspergillus subgen. Circumdati</taxon>
    </lineage>
</organism>
<protein>
    <submittedName>
        <fullName evidence="1">Uncharacterized protein</fullName>
    </submittedName>
</protein>
<accession>A0A318Y1E8</accession>
<evidence type="ECO:0000313" key="1">
    <source>
        <dbReference type="EMBL" id="PYH28176.1"/>
    </source>
</evidence>
<proteinExistence type="predicted"/>
<name>A0A318Y1E8_ASPNB</name>
<dbReference type="GeneID" id="37121304"/>
<dbReference type="EMBL" id="KZ821536">
    <property type="protein sequence ID" value="PYH28176.1"/>
    <property type="molecule type" value="Genomic_DNA"/>
</dbReference>
<dbReference type="RefSeq" id="XP_025473654.1">
    <property type="nucleotide sequence ID" value="XM_025618848.1"/>
</dbReference>
<reference evidence="1" key="1">
    <citation type="submission" date="2016-12" db="EMBL/GenBank/DDBJ databases">
        <title>The genomes of Aspergillus section Nigri reveals drivers in fungal speciation.</title>
        <authorList>
            <consortium name="DOE Joint Genome Institute"/>
            <person name="Vesth T.C."/>
            <person name="Nybo J."/>
            <person name="Theobald S."/>
            <person name="Brandl J."/>
            <person name="Frisvad J.C."/>
            <person name="Nielsen K.F."/>
            <person name="Lyhne E.K."/>
            <person name="Kogle M.E."/>
            <person name="Kuo A."/>
            <person name="Riley R."/>
            <person name="Clum A."/>
            <person name="Nolan M."/>
            <person name="Lipzen A."/>
            <person name="Salamov A."/>
            <person name="Henrissat B."/>
            <person name="Wiebenga A."/>
            <person name="De Vries R.P."/>
            <person name="Grigoriev I.V."/>
            <person name="Mortensen U.H."/>
            <person name="Andersen M.R."/>
            <person name="Baker S.E."/>
        </authorList>
    </citation>
    <scope>NUCLEOTIDE SEQUENCE [LARGE SCALE GENOMIC DNA]</scope>
    <source>
        <strain evidence="1">CBS 115656</strain>
    </source>
</reference>